<name>B1C2U0_9FIRM</name>
<organism evidence="2 3">
    <name type="scientific">Thomasclavelia spiroformis DSM 1552</name>
    <dbReference type="NCBI Taxonomy" id="428126"/>
    <lineage>
        <taxon>Bacteria</taxon>
        <taxon>Bacillati</taxon>
        <taxon>Bacillota</taxon>
        <taxon>Erysipelotrichia</taxon>
        <taxon>Erysipelotrichales</taxon>
        <taxon>Coprobacillaceae</taxon>
        <taxon>Thomasclavelia</taxon>
    </lineage>
</organism>
<evidence type="ECO:0000313" key="2">
    <source>
        <dbReference type="EMBL" id="EDS74775.1"/>
    </source>
</evidence>
<proteinExistence type="predicted"/>
<dbReference type="Proteomes" id="UP000004910">
    <property type="component" value="Unassembled WGS sequence"/>
</dbReference>
<dbReference type="Pfam" id="PF14082">
    <property type="entry name" value="SduA_C"/>
    <property type="match status" value="1"/>
</dbReference>
<dbReference type="EMBL" id="ABIK02000010">
    <property type="protein sequence ID" value="EDS74775.1"/>
    <property type="molecule type" value="Genomic_DNA"/>
</dbReference>
<comment type="caution">
    <text evidence="2">The sequence shown here is derived from an EMBL/GenBank/DDBJ whole genome shotgun (WGS) entry which is preliminary data.</text>
</comment>
<dbReference type="InterPro" id="IPR025359">
    <property type="entry name" value="SduA_C"/>
</dbReference>
<protein>
    <recommendedName>
        <fullName evidence="1">Shedu protein SduA C-terminal domain-containing protein</fullName>
    </recommendedName>
</protein>
<dbReference type="RefSeq" id="WP_004610066.1">
    <property type="nucleotide sequence ID" value="NZ_CP102275.1"/>
</dbReference>
<accession>B1C2U0</accession>
<evidence type="ECO:0000259" key="1">
    <source>
        <dbReference type="Pfam" id="PF14082"/>
    </source>
</evidence>
<sequence length="349" mass="41480">MKINDFIHVYKRTICRVRTYMNDNKKYILLTELDENQGPSVTNSIEYLIQSLINQGHAELTDTFIEHYPKIQFFSEEFDEVKLDEFNFPTWHGRSKEKVMLLINENPDDFDTDTKKDQKSKIDILKNKYEDLKFMDNKFIEDPSITARREKIRKNMITKEYLRNLINSKPKESEIGSILKKDLSIFAEVYASPEDEYICFSEFPFFSKRIDFVVFTGRSSMKIYLIEIKGADKKILVNNSYQPFTSKFFEGVTQLHNEFDYIHNNKEMVRKEMHRIRQAAINDEIPCFKGPKYDLQVDSNKSVKFYGVLICGYTNDDLAESNKRHSLEDRYNDNYIIETWDSFINKLTR</sequence>
<keyword evidence="3" id="KW-1185">Reference proteome</keyword>
<dbReference type="OrthoDB" id="2088338at2"/>
<feature type="domain" description="Shedu protein SduA C-terminal" evidence="1">
    <location>
        <begin position="171"/>
        <end position="344"/>
    </location>
</feature>
<reference evidence="2" key="2">
    <citation type="submission" date="2014-06" db="EMBL/GenBank/DDBJ databases">
        <title>Draft genome sequence of Clostridium spiroforme (DSM 1552).</title>
        <authorList>
            <person name="Sudarsanam P."/>
            <person name="Ley R."/>
            <person name="Guruge J."/>
            <person name="Turnbaugh P.J."/>
            <person name="Mahowald M."/>
            <person name="Liep D."/>
            <person name="Gordon J."/>
        </authorList>
    </citation>
    <scope>NUCLEOTIDE SEQUENCE</scope>
    <source>
        <strain evidence="2">DSM 1552</strain>
    </source>
</reference>
<dbReference type="GeneID" id="94017184"/>
<reference evidence="2" key="1">
    <citation type="submission" date="2008-02" db="EMBL/GenBank/DDBJ databases">
        <authorList>
            <person name="Fulton L."/>
            <person name="Clifton S."/>
            <person name="Fulton B."/>
            <person name="Xu J."/>
            <person name="Minx P."/>
            <person name="Pepin K.H."/>
            <person name="Johnson M."/>
            <person name="Thiruvilangam P."/>
            <person name="Bhonagiri V."/>
            <person name="Nash W.E."/>
            <person name="Mardis E.R."/>
            <person name="Wilson R.K."/>
        </authorList>
    </citation>
    <scope>NUCLEOTIDE SEQUENCE [LARGE SCALE GENOMIC DNA]</scope>
    <source>
        <strain evidence="2">DSM 1552</strain>
    </source>
</reference>
<dbReference type="eggNOG" id="ENOG5032W0H">
    <property type="taxonomic scope" value="Bacteria"/>
</dbReference>
<evidence type="ECO:0000313" key="3">
    <source>
        <dbReference type="Proteomes" id="UP000004910"/>
    </source>
</evidence>
<gene>
    <name evidence="2" type="ORF">CLOSPI_01552</name>
</gene>
<dbReference type="HOGENOM" id="CLU_876292_0_0_9"/>
<dbReference type="AlphaFoldDB" id="B1C2U0"/>